<protein>
    <submittedName>
        <fullName evidence="1">Uncharacterized protein</fullName>
    </submittedName>
</protein>
<reference evidence="1" key="1">
    <citation type="journal article" date="2014" name="Int. J. Syst. Evol. Microbiol.">
        <title>Complete genome sequence of Corynebacterium casei LMG S-19264T (=DSM 44701T), isolated from a smear-ripened cheese.</title>
        <authorList>
            <consortium name="US DOE Joint Genome Institute (JGI-PGF)"/>
            <person name="Walter F."/>
            <person name="Albersmeier A."/>
            <person name="Kalinowski J."/>
            <person name="Ruckert C."/>
        </authorList>
    </citation>
    <scope>NUCLEOTIDE SEQUENCE</scope>
    <source>
        <strain evidence="1">CGMCC 1.15794</strain>
    </source>
</reference>
<comment type="caution">
    <text evidence="1">The sequence shown here is derived from an EMBL/GenBank/DDBJ whole genome shotgun (WGS) entry which is preliminary data.</text>
</comment>
<evidence type="ECO:0000313" key="2">
    <source>
        <dbReference type="Proteomes" id="UP000657592"/>
    </source>
</evidence>
<dbReference type="RefSeq" id="WP_188754208.1">
    <property type="nucleotide sequence ID" value="NZ_BMJY01000001.1"/>
</dbReference>
<sequence length="171" mass="18858">MPKYQAQPPRGDRPLAILGISDVVVLEGEPDVPVTRHEVSAWGRWVRDVQIPDGAADGIRRLAARYEIVWASEWGHNAHTAFAAALGLPDDPWPFLPVQFDKLETIRAYAGELPWVWIDGPVVDLHEPDAVEDGVLVRVDPRRGLAGVDLGAVDDAMDRLMARMRAGKEDA</sequence>
<evidence type="ECO:0000313" key="1">
    <source>
        <dbReference type="EMBL" id="GGH33305.1"/>
    </source>
</evidence>
<organism evidence="1 2">
    <name type="scientific">Microbacterium album</name>
    <dbReference type="NCBI Taxonomy" id="2053191"/>
    <lineage>
        <taxon>Bacteria</taxon>
        <taxon>Bacillati</taxon>
        <taxon>Actinomycetota</taxon>
        <taxon>Actinomycetes</taxon>
        <taxon>Micrococcales</taxon>
        <taxon>Microbacteriaceae</taxon>
        <taxon>Microbacterium</taxon>
    </lineage>
</organism>
<accession>A0A917IAQ4</accession>
<proteinExistence type="predicted"/>
<dbReference type="Proteomes" id="UP000657592">
    <property type="component" value="Unassembled WGS sequence"/>
</dbReference>
<dbReference type="AlphaFoldDB" id="A0A917IAQ4"/>
<name>A0A917IAQ4_9MICO</name>
<gene>
    <name evidence="1" type="ORF">GCM10010921_00160</name>
</gene>
<keyword evidence="2" id="KW-1185">Reference proteome</keyword>
<dbReference type="EMBL" id="BMJY01000001">
    <property type="protein sequence ID" value="GGH33305.1"/>
    <property type="molecule type" value="Genomic_DNA"/>
</dbReference>
<reference evidence="1" key="2">
    <citation type="submission" date="2020-09" db="EMBL/GenBank/DDBJ databases">
        <authorList>
            <person name="Sun Q."/>
            <person name="Zhou Y."/>
        </authorList>
    </citation>
    <scope>NUCLEOTIDE SEQUENCE</scope>
    <source>
        <strain evidence="1">CGMCC 1.15794</strain>
    </source>
</reference>